<dbReference type="OrthoDB" id="9978456at2759"/>
<dbReference type="Pfam" id="PF13676">
    <property type="entry name" value="TIR_2"/>
    <property type="match status" value="1"/>
</dbReference>
<dbReference type="PANTHER" id="PTHR46270:SF2">
    <property type="entry name" value="TIR DOMAIN-CONTAINING PROTEIN"/>
    <property type="match status" value="1"/>
</dbReference>
<dbReference type="InterPro" id="IPR035897">
    <property type="entry name" value="Toll_tir_struct_dom_sf"/>
</dbReference>
<organism evidence="2 3">
    <name type="scientific">Dimorphilus gyrociliatus</name>
    <dbReference type="NCBI Taxonomy" id="2664684"/>
    <lineage>
        <taxon>Eukaryota</taxon>
        <taxon>Metazoa</taxon>
        <taxon>Spiralia</taxon>
        <taxon>Lophotrochozoa</taxon>
        <taxon>Annelida</taxon>
        <taxon>Polychaeta</taxon>
        <taxon>Polychaeta incertae sedis</taxon>
        <taxon>Dinophilidae</taxon>
        <taxon>Dimorphilus</taxon>
    </lineage>
</organism>
<evidence type="ECO:0000313" key="2">
    <source>
        <dbReference type="EMBL" id="CAD5126401.1"/>
    </source>
</evidence>
<dbReference type="Proteomes" id="UP000549394">
    <property type="component" value="Unassembled WGS sequence"/>
</dbReference>
<keyword evidence="3" id="KW-1185">Reference proteome</keyword>
<gene>
    <name evidence="2" type="ORF">DGYR_LOCUS13646</name>
</gene>
<dbReference type="EMBL" id="CAJFCJ010000046">
    <property type="protein sequence ID" value="CAD5126401.1"/>
    <property type="molecule type" value="Genomic_DNA"/>
</dbReference>
<dbReference type="GO" id="GO:0007165">
    <property type="term" value="P:signal transduction"/>
    <property type="evidence" value="ECO:0007669"/>
    <property type="project" value="InterPro"/>
</dbReference>
<evidence type="ECO:0000259" key="1">
    <source>
        <dbReference type="Pfam" id="PF13676"/>
    </source>
</evidence>
<dbReference type="Gene3D" id="3.40.50.10140">
    <property type="entry name" value="Toll/interleukin-1 receptor homology (TIR) domain"/>
    <property type="match status" value="1"/>
</dbReference>
<dbReference type="AlphaFoldDB" id="A0A7I8WDY6"/>
<dbReference type="PANTHER" id="PTHR46270">
    <property type="entry name" value="ARMADILLO-TYPE FOLD-RELATED"/>
    <property type="match status" value="1"/>
</dbReference>
<dbReference type="InterPro" id="IPR000157">
    <property type="entry name" value="TIR_dom"/>
</dbReference>
<proteinExistence type="predicted"/>
<sequence length="171" mass="19545">MDSTLSNSNSGEVCKSARKKIENLQESFKCVCEISESFNIKDLKKKKVVKWLKINQTILKRIIIKVNLLISMGGSILESRAKAVENAMVVLVCYSQKYQDSPSCRSEAEYAAQKRRIIIPIKMEENFEPENWLGLILGNLSSKTQIPLLALKDCFKLKLKVWNILQTITEY</sequence>
<name>A0A7I8WDY6_9ANNE</name>
<dbReference type="SUPFAM" id="SSF52200">
    <property type="entry name" value="Toll/Interleukin receptor TIR domain"/>
    <property type="match status" value="1"/>
</dbReference>
<reference evidence="2 3" key="1">
    <citation type="submission" date="2020-08" db="EMBL/GenBank/DDBJ databases">
        <authorList>
            <person name="Hejnol A."/>
        </authorList>
    </citation>
    <scope>NUCLEOTIDE SEQUENCE [LARGE SCALE GENOMIC DNA]</scope>
</reference>
<protein>
    <submittedName>
        <fullName evidence="2">DgyrCDS14538</fullName>
    </submittedName>
</protein>
<evidence type="ECO:0000313" key="3">
    <source>
        <dbReference type="Proteomes" id="UP000549394"/>
    </source>
</evidence>
<feature type="domain" description="TIR" evidence="1">
    <location>
        <begin position="70"/>
        <end position="129"/>
    </location>
</feature>
<comment type="caution">
    <text evidence="2">The sequence shown here is derived from an EMBL/GenBank/DDBJ whole genome shotgun (WGS) entry which is preliminary data.</text>
</comment>
<accession>A0A7I8WDY6</accession>